<keyword evidence="3 9" id="KW-0645">Protease</keyword>
<evidence type="ECO:0000256" key="10">
    <source>
        <dbReference type="SAM" id="MobiDB-lite"/>
    </source>
</evidence>
<dbReference type="GO" id="GO:0006508">
    <property type="term" value="P:proteolysis"/>
    <property type="evidence" value="ECO:0007669"/>
    <property type="project" value="UniProtKB-KW"/>
</dbReference>
<dbReference type="InterPro" id="IPR021109">
    <property type="entry name" value="Peptidase_aspartic_dom_sf"/>
</dbReference>
<dbReference type="Pfam" id="PF00026">
    <property type="entry name" value="Asp"/>
    <property type="match status" value="1"/>
</dbReference>
<dbReference type="GO" id="GO:0005886">
    <property type="term" value="C:plasma membrane"/>
    <property type="evidence" value="ECO:0007669"/>
    <property type="project" value="UniProtKB-SubCell"/>
</dbReference>
<reference evidence="12 13" key="2">
    <citation type="submission" date="2015-05" db="EMBL/GenBank/DDBJ databases">
        <authorList>
            <person name="Morales-Cruz A."/>
            <person name="Amrine K.C."/>
            <person name="Cantu D."/>
        </authorList>
    </citation>
    <scope>NUCLEOTIDE SEQUENCE [LARGE SCALE GENOMIC DNA]</scope>
    <source>
        <strain evidence="12">UCRPC4</strain>
    </source>
</reference>
<protein>
    <submittedName>
        <fullName evidence="12">Putative aspartic-type endopeptidase</fullName>
    </submittedName>
</protein>
<evidence type="ECO:0000256" key="6">
    <source>
        <dbReference type="ARBA" id="ARBA00022801"/>
    </source>
</evidence>
<dbReference type="SUPFAM" id="SSF50630">
    <property type="entry name" value="Acid proteases"/>
    <property type="match status" value="1"/>
</dbReference>
<evidence type="ECO:0000256" key="7">
    <source>
        <dbReference type="PIRSR" id="PIRSR601461-1"/>
    </source>
</evidence>
<feature type="disulfide bond" evidence="8">
    <location>
        <begin position="289"/>
        <end position="347"/>
    </location>
</feature>
<reference evidence="12 13" key="1">
    <citation type="submission" date="2015-05" db="EMBL/GenBank/DDBJ databases">
        <title>Distinctive expansion of gene families associated with plant cell wall degradation and secondary metabolism in the genomes of grapevine trunk pathogens.</title>
        <authorList>
            <person name="Lawrence D.P."/>
            <person name="Travadon R."/>
            <person name="Rolshausen P.E."/>
            <person name="Baumgartner K."/>
        </authorList>
    </citation>
    <scope>NUCLEOTIDE SEQUENCE [LARGE SCALE GENOMIC DNA]</scope>
    <source>
        <strain evidence="12">UCRPC4</strain>
    </source>
</reference>
<dbReference type="OrthoDB" id="771136at2759"/>
<dbReference type="PANTHER" id="PTHR47966">
    <property type="entry name" value="BETA-SITE APP-CLEAVING ENZYME, ISOFORM A-RELATED"/>
    <property type="match status" value="1"/>
</dbReference>
<dbReference type="Proteomes" id="UP000053317">
    <property type="component" value="Unassembled WGS sequence"/>
</dbReference>
<evidence type="ECO:0000256" key="4">
    <source>
        <dbReference type="ARBA" id="ARBA00022729"/>
    </source>
</evidence>
<dbReference type="InterPro" id="IPR001461">
    <property type="entry name" value="Aspartic_peptidase_A1"/>
</dbReference>
<evidence type="ECO:0000259" key="11">
    <source>
        <dbReference type="PROSITE" id="PS51767"/>
    </source>
</evidence>
<keyword evidence="4" id="KW-0732">Signal</keyword>
<evidence type="ECO:0000256" key="9">
    <source>
        <dbReference type="RuleBase" id="RU000454"/>
    </source>
</evidence>
<evidence type="ECO:0000256" key="8">
    <source>
        <dbReference type="PIRSR" id="PIRSR601461-2"/>
    </source>
</evidence>
<name>A0A0G2DV14_PHACM</name>
<dbReference type="PROSITE" id="PS00141">
    <property type="entry name" value="ASP_PROTEASE"/>
    <property type="match status" value="1"/>
</dbReference>
<organism evidence="12 13">
    <name type="scientific">Phaeomoniella chlamydospora</name>
    <name type="common">Phaeoacremonium chlamydosporum</name>
    <dbReference type="NCBI Taxonomy" id="158046"/>
    <lineage>
        <taxon>Eukaryota</taxon>
        <taxon>Fungi</taxon>
        <taxon>Dikarya</taxon>
        <taxon>Ascomycota</taxon>
        <taxon>Pezizomycotina</taxon>
        <taxon>Eurotiomycetes</taxon>
        <taxon>Chaetothyriomycetidae</taxon>
        <taxon>Phaeomoniellales</taxon>
        <taxon>Phaeomoniellaceae</taxon>
        <taxon>Phaeomoniella</taxon>
    </lineage>
</organism>
<dbReference type="PANTHER" id="PTHR47966:SF65">
    <property type="entry name" value="ASPARTIC-TYPE ENDOPEPTIDASE"/>
    <property type="match status" value="1"/>
</dbReference>
<dbReference type="PROSITE" id="PS51767">
    <property type="entry name" value="PEPTIDASE_A1"/>
    <property type="match status" value="1"/>
</dbReference>
<evidence type="ECO:0000256" key="3">
    <source>
        <dbReference type="ARBA" id="ARBA00022670"/>
    </source>
</evidence>
<dbReference type="EMBL" id="LCWF01000241">
    <property type="protein sequence ID" value="KKY14021.1"/>
    <property type="molecule type" value="Genomic_DNA"/>
</dbReference>
<keyword evidence="13" id="KW-1185">Reference proteome</keyword>
<feature type="region of interest" description="Disordered" evidence="10">
    <location>
        <begin position="326"/>
        <end position="345"/>
    </location>
</feature>
<feature type="active site" evidence="7">
    <location>
        <position position="57"/>
    </location>
</feature>
<dbReference type="PRINTS" id="PR00792">
    <property type="entry name" value="PEPSIN"/>
</dbReference>
<proteinExistence type="inferred from homology"/>
<keyword evidence="8" id="KW-1015">Disulfide bond</keyword>
<evidence type="ECO:0000256" key="5">
    <source>
        <dbReference type="ARBA" id="ARBA00022750"/>
    </source>
</evidence>
<dbReference type="InterPro" id="IPR033121">
    <property type="entry name" value="PEPTIDASE_A1"/>
</dbReference>
<evidence type="ECO:0000313" key="12">
    <source>
        <dbReference type="EMBL" id="KKY14021.1"/>
    </source>
</evidence>
<dbReference type="GO" id="GO:0004190">
    <property type="term" value="F:aspartic-type endopeptidase activity"/>
    <property type="evidence" value="ECO:0007669"/>
    <property type="project" value="UniProtKB-KW"/>
</dbReference>
<keyword evidence="6 9" id="KW-0378">Hydrolase</keyword>
<evidence type="ECO:0000256" key="1">
    <source>
        <dbReference type="ARBA" id="ARBA00004609"/>
    </source>
</evidence>
<comment type="similarity">
    <text evidence="2 9">Belongs to the peptidase A1 family.</text>
</comment>
<feature type="compositionally biased region" description="Basic and acidic residues" evidence="10">
    <location>
        <begin position="326"/>
        <end position="336"/>
    </location>
</feature>
<sequence>MKVNVDFSRTPVRRQSSPELAPRDLKPAVKLLNNQDYQYLVNISIGTPAQDIQVILDTGSSDLWVPSVDSNVCKKDPAKDCPRGSYDSAKSSTYHEVIADGFNISYVRGAAIGDFVNDTVRLGDFVIQEQRFGNVRDLSTGNGILGMAYAIAEALEDGEKEYSNFLDSLYTNGLIESKTFSLWLNDKGDNGTILFGGVDSSKYSGDLIAIPIHEDVFTGMIDSYDVPLTSLSYRANSSAQETQLMKQNVTMAATLDSGTTALLLPNDIFAELMLGLGGLWVDGTAYAPCEYTNSSGSLTFGFAGTDGPSIEVPVGQLIIPIPSEDLKHDSKAKSESSDDGSDESSTCYLLISPNDDTYNLLGDAFLRSAYVVYSQQNNTVAIAQARYDGESSSGSIQAVPANGSIPGVTFTATGSPATKRVTTIVAAQTANPTVVSAEGTNFEGDTFPSATFNLGVSTSVAASSSESSAASSTGTAGESSSATSTKATFPVLAFVALAIALVCLG</sequence>
<feature type="active site" evidence="7">
    <location>
        <position position="256"/>
    </location>
</feature>
<feature type="region of interest" description="Disordered" evidence="10">
    <location>
        <begin position="1"/>
        <end position="20"/>
    </location>
</feature>
<accession>A0A0G2DV14</accession>
<evidence type="ECO:0000256" key="2">
    <source>
        <dbReference type="ARBA" id="ARBA00007447"/>
    </source>
</evidence>
<dbReference type="InterPro" id="IPR001969">
    <property type="entry name" value="Aspartic_peptidase_AS"/>
</dbReference>
<evidence type="ECO:0000313" key="13">
    <source>
        <dbReference type="Proteomes" id="UP000053317"/>
    </source>
</evidence>
<feature type="domain" description="Peptidase A1" evidence="11">
    <location>
        <begin position="39"/>
        <end position="383"/>
    </location>
</feature>
<dbReference type="CDD" id="cd05474">
    <property type="entry name" value="SAP_like"/>
    <property type="match status" value="1"/>
</dbReference>
<dbReference type="AlphaFoldDB" id="A0A0G2DV14"/>
<dbReference type="InterPro" id="IPR033876">
    <property type="entry name" value="SAP-like"/>
</dbReference>
<comment type="subcellular location">
    <subcellularLocation>
        <location evidence="1">Cell membrane</location>
        <topology evidence="1">Lipid-anchor</topology>
        <topology evidence="1">GPI-anchor</topology>
    </subcellularLocation>
</comment>
<dbReference type="Gene3D" id="2.40.70.10">
    <property type="entry name" value="Acid Proteases"/>
    <property type="match status" value="2"/>
</dbReference>
<keyword evidence="5 9" id="KW-0064">Aspartyl protease</keyword>
<gene>
    <name evidence="12" type="ORF">UCRPC4_g06882</name>
</gene>
<comment type="caution">
    <text evidence="12">The sequence shown here is derived from an EMBL/GenBank/DDBJ whole genome shotgun (WGS) entry which is preliminary data.</text>
</comment>